<sequence>MTSRTLLEYLTEPNPELNSDNASQGLPTDQAAISDWDDFTLDTLLACYGDILRKPRSYLPKCSPDLTTLEREIWNEDTFEHLMTRYIVPQVSVGLAKAQSGMNISNAIDMTRGGRANIDAGVERNSLFPDWAGAVKTAGETGYVNHCLGEMKLAEKWKSMMSRTYIAYYWPITQLLKYCYTQWGT</sequence>
<accession>A0A179V3P7</accession>
<dbReference type="OrthoDB" id="4187917at2759"/>
<dbReference type="EMBL" id="GG657483">
    <property type="protein sequence ID" value="OAT14047.1"/>
    <property type="molecule type" value="Genomic_DNA"/>
</dbReference>
<dbReference type="AlphaFoldDB" id="A0A179V3P7"/>
<organism evidence="1 2">
    <name type="scientific">Blastomyces gilchristii (strain SLH14081)</name>
    <name type="common">Blastomyces dermatitidis</name>
    <dbReference type="NCBI Taxonomy" id="559298"/>
    <lineage>
        <taxon>Eukaryota</taxon>
        <taxon>Fungi</taxon>
        <taxon>Dikarya</taxon>
        <taxon>Ascomycota</taxon>
        <taxon>Pezizomycotina</taxon>
        <taxon>Eurotiomycetes</taxon>
        <taxon>Eurotiomycetidae</taxon>
        <taxon>Onygenales</taxon>
        <taxon>Ajellomycetaceae</taxon>
        <taxon>Blastomyces</taxon>
    </lineage>
</organism>
<dbReference type="STRING" id="559298.A0A179V3P7"/>
<name>A0A179V3P7_BLAGS</name>
<proteinExistence type="predicted"/>
<dbReference type="KEGG" id="bgh:BDBG_09136"/>
<evidence type="ECO:0000313" key="2">
    <source>
        <dbReference type="Proteomes" id="UP000002038"/>
    </source>
</evidence>
<protein>
    <submittedName>
        <fullName evidence="1">Uncharacterized protein</fullName>
    </submittedName>
</protein>
<reference evidence="2" key="1">
    <citation type="journal article" date="2015" name="PLoS Genet.">
        <title>The dynamic genome and transcriptome of the human fungal pathogen Blastomyces and close relative Emmonsia.</title>
        <authorList>
            <person name="Munoz J.F."/>
            <person name="Gauthier G.M."/>
            <person name="Desjardins C.A."/>
            <person name="Gallo J.E."/>
            <person name="Holder J."/>
            <person name="Sullivan T.D."/>
            <person name="Marty A.J."/>
            <person name="Carmen J.C."/>
            <person name="Chen Z."/>
            <person name="Ding L."/>
            <person name="Gujja S."/>
            <person name="Magrini V."/>
            <person name="Misas E."/>
            <person name="Mitreva M."/>
            <person name="Priest M."/>
            <person name="Saif S."/>
            <person name="Whiston E.A."/>
            <person name="Young S."/>
            <person name="Zeng Q."/>
            <person name="Goldman W.E."/>
            <person name="Mardis E.R."/>
            <person name="Taylor J.W."/>
            <person name="McEwen J.G."/>
            <person name="Clay O.K."/>
            <person name="Klein B.S."/>
            <person name="Cuomo C.A."/>
        </authorList>
    </citation>
    <scope>NUCLEOTIDE SEQUENCE [LARGE SCALE GENOMIC DNA]</scope>
    <source>
        <strain evidence="2">SLH14081</strain>
    </source>
</reference>
<dbReference type="GeneID" id="8508407"/>
<dbReference type="Proteomes" id="UP000002038">
    <property type="component" value="Unassembled WGS sequence"/>
</dbReference>
<dbReference type="VEuPathDB" id="FungiDB:BDBG_09136"/>
<dbReference type="RefSeq" id="XP_031581250.1">
    <property type="nucleotide sequence ID" value="XM_031723885.1"/>
</dbReference>
<keyword evidence="2" id="KW-1185">Reference proteome</keyword>
<gene>
    <name evidence="1" type="ORF">BDBG_09136</name>
</gene>
<evidence type="ECO:0000313" key="1">
    <source>
        <dbReference type="EMBL" id="OAT14047.1"/>
    </source>
</evidence>